<name>G7Q7N6_9BACT</name>
<dbReference type="Gene3D" id="3.40.630.30">
    <property type="match status" value="1"/>
</dbReference>
<evidence type="ECO:0000256" key="1">
    <source>
        <dbReference type="ARBA" id="ARBA00022679"/>
    </source>
</evidence>
<dbReference type="InterPro" id="IPR016181">
    <property type="entry name" value="Acyl_CoA_acyltransferase"/>
</dbReference>
<dbReference type="PROSITE" id="PS51186">
    <property type="entry name" value="GNAT"/>
    <property type="match status" value="1"/>
</dbReference>
<sequence length="164" mass="16973">MTVPARDRIRPALPDDAPAMARVFAAAIEGKAACSYGPRERAAWIARGSADRLAAMVEDPDHNLFVAEAGPGPTGLTGLAGLRGCEVSLLYTAPLAAPGTGARLLRAVESLAREIGLEGLTLNASRNALAFYLAQGYAVLRLANRPLPGGVSLPVCLMAKTLAP</sequence>
<dbReference type="InterPro" id="IPR050832">
    <property type="entry name" value="Bact_Acetyltransf"/>
</dbReference>
<dbReference type="InterPro" id="IPR000182">
    <property type="entry name" value="GNAT_dom"/>
</dbReference>
<protein>
    <recommendedName>
        <fullName evidence="3">N-acetyltransferase domain-containing protein</fullName>
    </recommendedName>
</protein>
<keyword evidence="5" id="KW-1185">Reference proteome</keyword>
<dbReference type="OrthoDB" id="5381096at2"/>
<evidence type="ECO:0000256" key="2">
    <source>
        <dbReference type="ARBA" id="ARBA00023315"/>
    </source>
</evidence>
<dbReference type="STRING" id="694327.DFW101_1336"/>
<dbReference type="RefSeq" id="WP_009180749.1">
    <property type="nucleotide sequence ID" value="NZ_CM001368.1"/>
</dbReference>
<dbReference type="PANTHER" id="PTHR43877">
    <property type="entry name" value="AMINOALKYLPHOSPHONATE N-ACETYLTRANSFERASE-RELATED-RELATED"/>
    <property type="match status" value="1"/>
</dbReference>
<proteinExistence type="predicted"/>
<feature type="domain" description="N-acetyltransferase" evidence="3">
    <location>
        <begin position="7"/>
        <end position="163"/>
    </location>
</feature>
<dbReference type="Pfam" id="PF13673">
    <property type="entry name" value="Acetyltransf_10"/>
    <property type="match status" value="1"/>
</dbReference>
<keyword evidence="1" id="KW-0808">Transferase</keyword>
<organism evidence="4 5">
    <name type="scientific">Solidesulfovibrio carbinoliphilus subsp. oakridgensis</name>
    <dbReference type="NCBI Taxonomy" id="694327"/>
    <lineage>
        <taxon>Bacteria</taxon>
        <taxon>Pseudomonadati</taxon>
        <taxon>Thermodesulfobacteriota</taxon>
        <taxon>Desulfovibrionia</taxon>
        <taxon>Desulfovibrionales</taxon>
        <taxon>Desulfovibrionaceae</taxon>
        <taxon>Solidesulfovibrio</taxon>
    </lineage>
</organism>
<dbReference type="Proteomes" id="UP000004662">
    <property type="component" value="Chromosome"/>
</dbReference>
<dbReference type="eggNOG" id="COG1247">
    <property type="taxonomic scope" value="Bacteria"/>
</dbReference>
<reference evidence="5" key="1">
    <citation type="journal article" date="2015" name="Genome Announc.">
        <title>High-Quality Draft Genome Sequence of Desulfovibrio carbinoliphilus FW-101-2B, an Organic Acid-Oxidizing Sulfate-Reducing Bacterium Isolated from Uranium(VI)-Contaminated Groundwater.</title>
        <authorList>
            <person name="Ramsay B.D."/>
            <person name="Hwang C."/>
            <person name="Woo H.L."/>
            <person name="Carroll S.L."/>
            <person name="Lucas S."/>
            <person name="Han J."/>
            <person name="Lapidus A.L."/>
            <person name="Cheng J.F."/>
            <person name="Goodwin L.A."/>
            <person name="Pitluck S."/>
            <person name="Peters L."/>
            <person name="Chertkov O."/>
            <person name="Held B."/>
            <person name="Detter J.C."/>
            <person name="Han C.S."/>
            <person name="Tapia R."/>
            <person name="Land M.L."/>
            <person name="Hauser L.J."/>
            <person name="Kyrpides N.C."/>
            <person name="Ivanova N.N."/>
            <person name="Mikhailova N."/>
            <person name="Pagani I."/>
            <person name="Woyke T."/>
            <person name="Arkin A.P."/>
            <person name="Dehal P."/>
            <person name="Chivian D."/>
            <person name="Criddle C.S."/>
            <person name="Wu W."/>
            <person name="Chakraborty R."/>
            <person name="Hazen T.C."/>
            <person name="Fields M.W."/>
        </authorList>
    </citation>
    <scope>NUCLEOTIDE SEQUENCE [LARGE SCALE GENOMIC DNA]</scope>
    <source>
        <strain evidence="5">FW-101-2B</strain>
    </source>
</reference>
<evidence type="ECO:0000313" key="4">
    <source>
        <dbReference type="EMBL" id="EHJ47345.1"/>
    </source>
</evidence>
<dbReference type="AlphaFoldDB" id="G7Q7N6"/>
<evidence type="ECO:0000259" key="3">
    <source>
        <dbReference type="PROSITE" id="PS51186"/>
    </source>
</evidence>
<dbReference type="EMBL" id="CM001368">
    <property type="protein sequence ID" value="EHJ47345.1"/>
    <property type="molecule type" value="Genomic_DNA"/>
</dbReference>
<dbReference type="HOGENOM" id="CLU_087351_4_0_7"/>
<dbReference type="SUPFAM" id="SSF55729">
    <property type="entry name" value="Acyl-CoA N-acyltransferases (Nat)"/>
    <property type="match status" value="1"/>
</dbReference>
<accession>G7Q7N6</accession>
<dbReference type="GO" id="GO:0016747">
    <property type="term" value="F:acyltransferase activity, transferring groups other than amino-acyl groups"/>
    <property type="evidence" value="ECO:0007669"/>
    <property type="project" value="InterPro"/>
</dbReference>
<evidence type="ECO:0000313" key="5">
    <source>
        <dbReference type="Proteomes" id="UP000004662"/>
    </source>
</evidence>
<gene>
    <name evidence="4" type="ORF">DFW101_1336</name>
</gene>
<keyword evidence="2" id="KW-0012">Acyltransferase</keyword>